<dbReference type="NCBIfam" id="TIGR00093">
    <property type="entry name" value="pseudouridine synthase"/>
    <property type="match status" value="1"/>
</dbReference>
<dbReference type="RefSeq" id="WP_129005845.1">
    <property type="nucleotide sequence ID" value="NZ_SDHZ01000005.1"/>
</dbReference>
<dbReference type="OrthoDB" id="1012272at2"/>
<sequence length="199" mass="22987">MLKYFIIYKPYLVLSQFSAEGEKHTLKHFFNVPKDVYPVGRLDYDSEGLLLLTNDTRLNHRLLHPSFLHEREYWVQVDGDINEHALQQLRQGTAIQLDGKPYHTLPCKAALLDPAPEVPPRVPPIRVRKEIPAPWISLVLKEGKNRQVRRMTAAIGFPTLRLIRYRIENITLGSMQPGEIISLSQNSIYKKLFGDRPHS</sequence>
<dbReference type="PROSITE" id="PS01149">
    <property type="entry name" value="PSI_RSU"/>
    <property type="match status" value="1"/>
</dbReference>
<evidence type="ECO:0000256" key="2">
    <source>
        <dbReference type="ARBA" id="ARBA00023235"/>
    </source>
</evidence>
<dbReference type="SUPFAM" id="SSF55120">
    <property type="entry name" value="Pseudouridine synthase"/>
    <property type="match status" value="1"/>
</dbReference>
<dbReference type="GO" id="GO:0003723">
    <property type="term" value="F:RNA binding"/>
    <property type="evidence" value="ECO:0007669"/>
    <property type="project" value="InterPro"/>
</dbReference>
<dbReference type="GO" id="GO:0009982">
    <property type="term" value="F:pseudouridine synthase activity"/>
    <property type="evidence" value="ECO:0007669"/>
    <property type="project" value="InterPro"/>
</dbReference>
<dbReference type="EC" id="5.4.99.-" evidence="3"/>
<dbReference type="EMBL" id="SDHZ01000005">
    <property type="protein sequence ID" value="RXK80794.1"/>
    <property type="molecule type" value="Genomic_DNA"/>
</dbReference>
<evidence type="ECO:0000313" key="6">
    <source>
        <dbReference type="Proteomes" id="UP000290545"/>
    </source>
</evidence>
<comment type="caution">
    <text evidence="5">The sequence shown here is derived from an EMBL/GenBank/DDBJ whole genome shotgun (WGS) entry which is preliminary data.</text>
</comment>
<dbReference type="InterPro" id="IPR042092">
    <property type="entry name" value="PsdUridine_s_RsuA/RluB/E/F_cat"/>
</dbReference>
<reference evidence="5 6" key="1">
    <citation type="submission" date="2019-01" db="EMBL/GenBank/DDBJ databases">
        <title>Filimonas sp. strain TTM-71.</title>
        <authorList>
            <person name="Chen W.-M."/>
        </authorList>
    </citation>
    <scope>NUCLEOTIDE SEQUENCE [LARGE SCALE GENOMIC DNA]</scope>
    <source>
        <strain evidence="5 6">TTM-71</strain>
    </source>
</reference>
<organism evidence="5 6">
    <name type="scientific">Filimonas effusa</name>
    <dbReference type="NCBI Taxonomy" id="2508721"/>
    <lineage>
        <taxon>Bacteria</taxon>
        <taxon>Pseudomonadati</taxon>
        <taxon>Bacteroidota</taxon>
        <taxon>Chitinophagia</taxon>
        <taxon>Chitinophagales</taxon>
        <taxon>Chitinophagaceae</taxon>
        <taxon>Filimonas</taxon>
    </lineage>
</organism>
<keyword evidence="2 3" id="KW-0413">Isomerase</keyword>
<dbReference type="GO" id="GO:0006364">
    <property type="term" value="P:rRNA processing"/>
    <property type="evidence" value="ECO:0007669"/>
    <property type="project" value="UniProtKB-ARBA"/>
</dbReference>
<dbReference type="InterPro" id="IPR020103">
    <property type="entry name" value="PsdUridine_synth_cat_dom_sf"/>
</dbReference>
<dbReference type="PANTHER" id="PTHR47683">
    <property type="entry name" value="PSEUDOURIDINE SYNTHASE FAMILY PROTEIN-RELATED"/>
    <property type="match status" value="1"/>
</dbReference>
<evidence type="ECO:0000313" key="5">
    <source>
        <dbReference type="EMBL" id="RXK80794.1"/>
    </source>
</evidence>
<dbReference type="InterPro" id="IPR020094">
    <property type="entry name" value="TruA/RsuA/RluB/E/F_N"/>
</dbReference>
<dbReference type="InterPro" id="IPR018496">
    <property type="entry name" value="PsdUridine_synth_RsuA/RluB_CS"/>
</dbReference>
<evidence type="ECO:0000256" key="1">
    <source>
        <dbReference type="ARBA" id="ARBA00008348"/>
    </source>
</evidence>
<dbReference type="GO" id="GO:0001522">
    <property type="term" value="P:pseudouridine synthesis"/>
    <property type="evidence" value="ECO:0007669"/>
    <property type="project" value="InterPro"/>
</dbReference>
<evidence type="ECO:0000259" key="4">
    <source>
        <dbReference type="Pfam" id="PF00849"/>
    </source>
</evidence>
<dbReference type="InterPro" id="IPR050343">
    <property type="entry name" value="RsuA_PseudoU_synthase"/>
</dbReference>
<dbReference type="GO" id="GO:0140098">
    <property type="term" value="F:catalytic activity, acting on RNA"/>
    <property type="evidence" value="ECO:0007669"/>
    <property type="project" value="UniProtKB-ARBA"/>
</dbReference>
<dbReference type="Proteomes" id="UP000290545">
    <property type="component" value="Unassembled WGS sequence"/>
</dbReference>
<dbReference type="Gene3D" id="3.30.70.1560">
    <property type="entry name" value="Alpha-L RNA-binding motif"/>
    <property type="match status" value="1"/>
</dbReference>
<dbReference type="InterPro" id="IPR006145">
    <property type="entry name" value="PsdUridine_synth_RsuA/RluA"/>
</dbReference>
<gene>
    <name evidence="5" type="ORF">ESB13_21780</name>
</gene>
<dbReference type="Gene3D" id="3.30.70.580">
    <property type="entry name" value="Pseudouridine synthase I, catalytic domain, N-terminal subdomain"/>
    <property type="match status" value="1"/>
</dbReference>
<keyword evidence="6" id="KW-1185">Reference proteome</keyword>
<feature type="domain" description="Pseudouridine synthase RsuA/RluA-like" evidence="4">
    <location>
        <begin position="3"/>
        <end position="154"/>
    </location>
</feature>
<dbReference type="PANTHER" id="PTHR47683:SF2">
    <property type="entry name" value="RNA-BINDING S4 DOMAIN-CONTAINING PROTEIN"/>
    <property type="match status" value="1"/>
</dbReference>
<accession>A0A4Q1D0P3</accession>
<comment type="similarity">
    <text evidence="1 3">Belongs to the pseudouridine synthase RsuA family.</text>
</comment>
<name>A0A4Q1D0P3_9BACT</name>
<proteinExistence type="inferred from homology"/>
<dbReference type="Pfam" id="PF00849">
    <property type="entry name" value="PseudoU_synth_2"/>
    <property type="match status" value="1"/>
</dbReference>
<protein>
    <recommendedName>
        <fullName evidence="3">Pseudouridine synthase</fullName>
        <ecNumber evidence="3">5.4.99.-</ecNumber>
    </recommendedName>
</protein>
<dbReference type="InterPro" id="IPR000748">
    <property type="entry name" value="PsdUridine_synth_RsuA/RluB/E/F"/>
</dbReference>
<dbReference type="AlphaFoldDB" id="A0A4Q1D0P3"/>
<evidence type="ECO:0000256" key="3">
    <source>
        <dbReference type="RuleBase" id="RU003887"/>
    </source>
</evidence>